<feature type="domain" description="FAD/NAD(P)-binding" evidence="8">
    <location>
        <begin position="1"/>
        <end position="281"/>
    </location>
</feature>
<gene>
    <name evidence="9" type="ordered locus">DEFDS_0516</name>
</gene>
<evidence type="ECO:0000256" key="5">
    <source>
        <dbReference type="ARBA" id="ARBA00023002"/>
    </source>
</evidence>
<dbReference type="PANTHER" id="PTHR43429">
    <property type="entry name" value="PYRIDINE NUCLEOTIDE-DISULFIDE OXIDOREDUCTASE DOMAIN-CONTAINING"/>
    <property type="match status" value="1"/>
</dbReference>
<feature type="domain" description="Pyridine nucleotide-disulphide oxidoreductase dimerisation" evidence="7">
    <location>
        <begin position="319"/>
        <end position="420"/>
    </location>
</feature>
<dbReference type="PRINTS" id="PR00411">
    <property type="entry name" value="PNDRDTASEI"/>
</dbReference>
<comment type="cofactor">
    <cofactor evidence="1">
        <name>FAD</name>
        <dbReference type="ChEBI" id="CHEBI:57692"/>
    </cofactor>
</comment>
<organism evidence="9 10">
    <name type="scientific">Deferribacter desulfuricans (strain DSM 14783 / JCM 11476 / NBRC 101012 / SSM1)</name>
    <dbReference type="NCBI Taxonomy" id="639282"/>
    <lineage>
        <taxon>Bacteria</taxon>
        <taxon>Pseudomonadati</taxon>
        <taxon>Deferribacterota</taxon>
        <taxon>Deferribacteres</taxon>
        <taxon>Deferribacterales</taxon>
        <taxon>Deferribacteraceae</taxon>
        <taxon>Deferribacter</taxon>
    </lineage>
</organism>
<evidence type="ECO:0000259" key="8">
    <source>
        <dbReference type="Pfam" id="PF07992"/>
    </source>
</evidence>
<dbReference type="SUPFAM" id="SSF55424">
    <property type="entry name" value="FAD/NAD-linked reductases, dimerisation (C-terminal) domain"/>
    <property type="match status" value="1"/>
</dbReference>
<accession>D3PBN7</accession>
<dbReference type="InterPro" id="IPR023753">
    <property type="entry name" value="FAD/NAD-binding_dom"/>
</dbReference>
<sequence>MKVVVVGGVAGGLTCASNIKRMNKDIEVVVFEKGVDVSYGACGMPYNLLDLEKPVESLYALSLQEIREKRGIDYRLKHEVIGVDFDNKSVTVRNGDKEFEENYDVLVIATGARGNKIPIFEGNDDSFYFKTLEDLRKVKSYLKENDVKKVCLVGAGYVNLEVAEVLKEKGVDVFILEKMDYILPQFCDEVREKVYSKLKEKGIDLFLGVDITAKEKGVVRTNKGDFNADMFIISAGVTPNSELFDIKKGAKGAIVTDRYMQTSRKDVYAVGDVTLAYNRVIDDFVYFPLGTTANKQGRVAAYNIVNGNRLEFYGIVQTATFKLFEYTVATTGLSEYQMENLGIDFEKTVVTTHTRGAYPGGGKVTVVMYHDKKNRKILGAQMVGEDVVAKRIDIIATAISNNMKIDEFAWVDLSYSPPFAPVWDPVLTCAQKALRK</sequence>
<dbReference type="Gene3D" id="3.50.50.60">
    <property type="entry name" value="FAD/NAD(P)-binding domain"/>
    <property type="match status" value="2"/>
</dbReference>
<dbReference type="GO" id="GO:0016491">
    <property type="term" value="F:oxidoreductase activity"/>
    <property type="evidence" value="ECO:0007669"/>
    <property type="project" value="UniProtKB-KW"/>
</dbReference>
<dbReference type="InterPro" id="IPR036188">
    <property type="entry name" value="FAD/NAD-bd_sf"/>
</dbReference>
<proteinExistence type="inferred from homology"/>
<evidence type="ECO:0000256" key="4">
    <source>
        <dbReference type="ARBA" id="ARBA00022827"/>
    </source>
</evidence>
<reference evidence="9 10" key="1">
    <citation type="journal article" date="2010" name="DNA Res.">
        <title>Bacterial lifestyle in a deep-sea hydrothermal vent chimney revealed by the genome sequence of the thermophilic bacterium Deferribacter desulfuricans SSM1.</title>
        <authorList>
            <person name="Takaki Y."/>
            <person name="Shimamura S."/>
            <person name="Nakagawa S."/>
            <person name="Fukuhara Y."/>
            <person name="Horikawa H."/>
            <person name="Ankai A."/>
            <person name="Harada T."/>
            <person name="Hosoyama A."/>
            <person name="Oguchi A."/>
            <person name="Fukui S."/>
            <person name="Fujita N."/>
            <person name="Takami H."/>
            <person name="Takai K."/>
        </authorList>
    </citation>
    <scope>NUCLEOTIDE SEQUENCE [LARGE SCALE GENOMIC DNA]</scope>
    <source>
        <strain evidence="10">DSM 14783 / JCM 11476 / NBRC 101012 / SSM1</strain>
    </source>
</reference>
<keyword evidence="10" id="KW-1185">Reference proteome</keyword>
<keyword evidence="6" id="KW-0676">Redox-active center</keyword>
<dbReference type="HOGENOM" id="CLU_003291_1_3_0"/>
<name>D3PBN7_DEFDS</name>
<dbReference type="EMBL" id="AP011529">
    <property type="protein sequence ID" value="BAI80010.1"/>
    <property type="molecule type" value="Genomic_DNA"/>
</dbReference>
<evidence type="ECO:0000256" key="1">
    <source>
        <dbReference type="ARBA" id="ARBA00001974"/>
    </source>
</evidence>
<dbReference type="Pfam" id="PF07992">
    <property type="entry name" value="Pyr_redox_2"/>
    <property type="match status" value="1"/>
</dbReference>
<dbReference type="eggNOG" id="COG0446">
    <property type="taxonomic scope" value="Bacteria"/>
</dbReference>
<dbReference type="OrthoDB" id="9769238at2"/>
<dbReference type="PRINTS" id="PR00368">
    <property type="entry name" value="FADPNR"/>
</dbReference>
<evidence type="ECO:0000313" key="9">
    <source>
        <dbReference type="EMBL" id="BAI80010.1"/>
    </source>
</evidence>
<dbReference type="RefSeq" id="WP_013007258.1">
    <property type="nucleotide sequence ID" value="NC_013939.1"/>
</dbReference>
<keyword evidence="5" id="KW-0560">Oxidoreductase</keyword>
<dbReference type="SUPFAM" id="SSF51905">
    <property type="entry name" value="FAD/NAD(P)-binding domain"/>
    <property type="match status" value="1"/>
</dbReference>
<dbReference type="InterPro" id="IPR004099">
    <property type="entry name" value="Pyr_nucl-diS_OxRdtase_dimer"/>
</dbReference>
<evidence type="ECO:0000313" key="10">
    <source>
        <dbReference type="Proteomes" id="UP000001520"/>
    </source>
</evidence>
<evidence type="ECO:0000256" key="6">
    <source>
        <dbReference type="ARBA" id="ARBA00023284"/>
    </source>
</evidence>
<dbReference type="PANTHER" id="PTHR43429:SF1">
    <property type="entry name" value="NAD(P)H SULFUR OXIDOREDUCTASE (COA-DEPENDENT)"/>
    <property type="match status" value="1"/>
</dbReference>
<dbReference type="Proteomes" id="UP000001520">
    <property type="component" value="Chromosome"/>
</dbReference>
<evidence type="ECO:0000256" key="2">
    <source>
        <dbReference type="ARBA" id="ARBA00009130"/>
    </source>
</evidence>
<dbReference type="InterPro" id="IPR016156">
    <property type="entry name" value="FAD/NAD-linked_Rdtase_dimer_sf"/>
</dbReference>
<dbReference type="STRING" id="639282.DEFDS_0516"/>
<dbReference type="AlphaFoldDB" id="D3PBN7"/>
<dbReference type="Pfam" id="PF02852">
    <property type="entry name" value="Pyr_redox_dim"/>
    <property type="match status" value="1"/>
</dbReference>
<protein>
    <submittedName>
        <fullName evidence="9">FAD-dependent pyridine nucleotide-disulphide oxidoreductase</fullName>
    </submittedName>
</protein>
<evidence type="ECO:0000259" key="7">
    <source>
        <dbReference type="Pfam" id="PF02852"/>
    </source>
</evidence>
<dbReference type="InterPro" id="IPR050260">
    <property type="entry name" value="FAD-bd_OxRdtase"/>
</dbReference>
<keyword evidence="4" id="KW-0274">FAD</keyword>
<evidence type="ECO:0000256" key="3">
    <source>
        <dbReference type="ARBA" id="ARBA00022630"/>
    </source>
</evidence>
<comment type="similarity">
    <text evidence="2">Belongs to the class-III pyridine nucleotide-disulfide oxidoreductase family.</text>
</comment>
<dbReference type="KEGG" id="ddf:DEFDS_0516"/>
<keyword evidence="3" id="KW-0285">Flavoprotein</keyword>